<comment type="subcellular location">
    <subcellularLocation>
        <location evidence="1">Membrane</location>
        <topology evidence="1">Multi-pass membrane protein</topology>
    </subcellularLocation>
</comment>
<evidence type="ECO:0000256" key="3">
    <source>
        <dbReference type="ARBA" id="ARBA00022692"/>
    </source>
</evidence>
<feature type="transmembrane region" description="Helical" evidence="8">
    <location>
        <begin position="179"/>
        <end position="199"/>
    </location>
</feature>
<dbReference type="OrthoDB" id="1058301at2759"/>
<dbReference type="SUPFAM" id="SSF51695">
    <property type="entry name" value="PLC-like phosphodiesterases"/>
    <property type="match status" value="1"/>
</dbReference>
<evidence type="ECO:0000256" key="8">
    <source>
        <dbReference type="SAM" id="Phobius"/>
    </source>
</evidence>
<keyword evidence="11" id="KW-1185">Reference proteome</keyword>
<dbReference type="AlphaFoldDB" id="A0A553R728"/>
<organism evidence="10 11">
    <name type="scientific">Danionella cerebrum</name>
    <dbReference type="NCBI Taxonomy" id="2873325"/>
    <lineage>
        <taxon>Eukaryota</taxon>
        <taxon>Metazoa</taxon>
        <taxon>Chordata</taxon>
        <taxon>Craniata</taxon>
        <taxon>Vertebrata</taxon>
        <taxon>Euteleostomi</taxon>
        <taxon>Actinopterygii</taxon>
        <taxon>Neopterygii</taxon>
        <taxon>Teleostei</taxon>
        <taxon>Ostariophysi</taxon>
        <taxon>Cypriniformes</taxon>
        <taxon>Danionidae</taxon>
        <taxon>Danioninae</taxon>
        <taxon>Danionella</taxon>
    </lineage>
</organism>
<dbReference type="EMBL" id="SRMA01025201">
    <property type="protein sequence ID" value="TRY97990.1"/>
    <property type="molecule type" value="Genomic_DNA"/>
</dbReference>
<evidence type="ECO:0000256" key="7">
    <source>
        <dbReference type="ARBA" id="ARBA00023180"/>
    </source>
</evidence>
<evidence type="ECO:0000256" key="1">
    <source>
        <dbReference type="ARBA" id="ARBA00004141"/>
    </source>
</evidence>
<evidence type="ECO:0000256" key="5">
    <source>
        <dbReference type="ARBA" id="ARBA00022989"/>
    </source>
</evidence>
<feature type="domain" description="GP-PDE" evidence="9">
    <location>
        <begin position="213"/>
        <end position="472"/>
    </location>
</feature>
<dbReference type="GO" id="GO:0006629">
    <property type="term" value="P:lipid metabolic process"/>
    <property type="evidence" value="ECO:0007669"/>
    <property type="project" value="InterPro"/>
</dbReference>
<feature type="transmembrane region" description="Helical" evidence="8">
    <location>
        <begin position="150"/>
        <end position="167"/>
    </location>
</feature>
<feature type="transmembrane region" description="Helical" evidence="8">
    <location>
        <begin position="482"/>
        <end position="504"/>
    </location>
</feature>
<keyword evidence="6 8" id="KW-0472">Membrane</keyword>
<keyword evidence="7" id="KW-0325">Glycoprotein</keyword>
<dbReference type="InterPro" id="IPR017946">
    <property type="entry name" value="PLC-like_Pdiesterase_TIM-brl"/>
</dbReference>
<dbReference type="Pfam" id="PF03009">
    <property type="entry name" value="GDPD"/>
    <property type="match status" value="1"/>
</dbReference>
<keyword evidence="4" id="KW-0378">Hydrolase</keyword>
<sequence>MITMFRSCLKGVYSCRWSNRNDTKQKMPCCWFSFLSFVSILVLSWMYICVIAFNDHSNVNNEAFKALKTWVNWYRIVVILSAVLVTYCLLLLIFGFLHLAIREPLHLHWLHKVFLFLGLLMVFLNILGFSCKWQKEWQTIKLSFQATAPFLQLSAVLALTVISWLVFQSYFRAKTAANRGFIMTNFLLVCAAVHLWPVVIKSPCISPNIPPKPALVGHRGAPMLAPENTLMSFRKSLECGVVAFETDVQLSKDRQPFLMHDHGENFLLRTTDVKDKFPNRASEIHNNFTVQELRTLNAGKWFLKTDPFWSVSSLSEEEKKEAENQTVPALSELLDLAKKHNVSLIFDLKNEMKDENDFTNSDSYYTTEEIKASGISPDKVWWLPPEYRHNVSMMEPGFKQVYSNLEEMEANSGNFININYTSLSDDHISELRSINVSMNLWVVNERWLFSLLWCSGATSVTTNACHIFKNMSKPDWHLEPNAYMGIWISIDIVSLLVMLGLFFWQRRRLTGDWTAGIY</sequence>
<dbReference type="PANTHER" id="PTHR23344">
    <property type="entry name" value="GLYCEROPHOSPHORYL DIESTER PHOSPHODIESTERASE"/>
    <property type="match status" value="1"/>
</dbReference>
<dbReference type="Gene3D" id="3.20.20.190">
    <property type="entry name" value="Phosphatidylinositol (PI) phosphodiesterase"/>
    <property type="match status" value="1"/>
</dbReference>
<accession>A0A553R728</accession>
<proteinExistence type="inferred from homology"/>
<feature type="transmembrane region" description="Helical" evidence="8">
    <location>
        <begin position="29"/>
        <end position="53"/>
    </location>
</feature>
<dbReference type="GO" id="GO:0005886">
    <property type="term" value="C:plasma membrane"/>
    <property type="evidence" value="ECO:0007669"/>
    <property type="project" value="TreeGrafter"/>
</dbReference>
<dbReference type="InterPro" id="IPR030395">
    <property type="entry name" value="GP_PDE_dom"/>
</dbReference>
<evidence type="ECO:0000259" key="9">
    <source>
        <dbReference type="PROSITE" id="PS51704"/>
    </source>
</evidence>
<evidence type="ECO:0000313" key="10">
    <source>
        <dbReference type="EMBL" id="TRY97990.1"/>
    </source>
</evidence>
<dbReference type="STRING" id="623744.A0A553R728"/>
<evidence type="ECO:0000256" key="6">
    <source>
        <dbReference type="ARBA" id="ARBA00023136"/>
    </source>
</evidence>
<evidence type="ECO:0000313" key="11">
    <source>
        <dbReference type="Proteomes" id="UP000316079"/>
    </source>
</evidence>
<protein>
    <recommendedName>
        <fullName evidence="9">GP-PDE domain-containing protein</fullName>
    </recommendedName>
</protein>
<gene>
    <name evidence="10" type="ORF">DNTS_000307</name>
</gene>
<dbReference type="PANTHER" id="PTHR23344:SF1">
    <property type="entry name" value="GLYCEROPHOSPHOINOSITOL INOSITOLPHOSPHODIESTERASE GDPD2"/>
    <property type="match status" value="1"/>
</dbReference>
<dbReference type="GO" id="GO:0008889">
    <property type="term" value="F:glycerophosphodiester phosphodiesterase activity"/>
    <property type="evidence" value="ECO:0007669"/>
    <property type="project" value="TreeGrafter"/>
</dbReference>
<comment type="similarity">
    <text evidence="2">Belongs to the glycerophosphoryl diester phosphodiesterase family.</text>
</comment>
<reference evidence="10 11" key="1">
    <citation type="journal article" date="2019" name="Sci. Data">
        <title>Hybrid genome assembly and annotation of Danionella translucida.</title>
        <authorList>
            <person name="Kadobianskyi M."/>
            <person name="Schulze L."/>
            <person name="Schuelke M."/>
            <person name="Judkewitz B."/>
        </authorList>
    </citation>
    <scope>NUCLEOTIDE SEQUENCE [LARGE SCALE GENOMIC DNA]</scope>
    <source>
        <strain evidence="10 11">Bolton</strain>
    </source>
</reference>
<dbReference type="PROSITE" id="PS51704">
    <property type="entry name" value="GP_PDE"/>
    <property type="match status" value="1"/>
</dbReference>
<evidence type="ECO:0000256" key="2">
    <source>
        <dbReference type="ARBA" id="ARBA00007277"/>
    </source>
</evidence>
<keyword evidence="3 8" id="KW-0812">Transmembrane</keyword>
<keyword evidence="5 8" id="KW-1133">Transmembrane helix</keyword>
<feature type="transmembrane region" description="Helical" evidence="8">
    <location>
        <begin position="73"/>
        <end position="101"/>
    </location>
</feature>
<evidence type="ECO:0000256" key="4">
    <source>
        <dbReference type="ARBA" id="ARBA00022801"/>
    </source>
</evidence>
<dbReference type="Proteomes" id="UP000316079">
    <property type="component" value="Unassembled WGS sequence"/>
</dbReference>
<comment type="caution">
    <text evidence="10">The sequence shown here is derived from an EMBL/GenBank/DDBJ whole genome shotgun (WGS) entry which is preliminary data.</text>
</comment>
<name>A0A553R728_9TELE</name>
<feature type="transmembrane region" description="Helical" evidence="8">
    <location>
        <begin position="113"/>
        <end position="130"/>
    </location>
</feature>